<evidence type="ECO:0000313" key="3">
    <source>
        <dbReference type="RefSeq" id="XP_039133345.1"/>
    </source>
</evidence>
<keyword evidence="2" id="KW-1185">Reference proteome</keyword>
<dbReference type="Gene3D" id="3.40.1740.10">
    <property type="entry name" value="VC0467-like"/>
    <property type="match status" value="1"/>
</dbReference>
<dbReference type="AlphaFoldDB" id="A0AB40C0S4"/>
<feature type="compositionally biased region" description="Low complexity" evidence="1">
    <location>
        <begin position="75"/>
        <end position="93"/>
    </location>
</feature>
<feature type="region of interest" description="Disordered" evidence="1">
    <location>
        <begin position="75"/>
        <end position="124"/>
    </location>
</feature>
<dbReference type="Proteomes" id="UP001515500">
    <property type="component" value="Chromosome 10"/>
</dbReference>
<organism evidence="2 3">
    <name type="scientific">Dioscorea cayennensis subsp. rotundata</name>
    <name type="common">White Guinea yam</name>
    <name type="synonym">Dioscorea rotundata</name>
    <dbReference type="NCBI Taxonomy" id="55577"/>
    <lineage>
        <taxon>Eukaryota</taxon>
        <taxon>Viridiplantae</taxon>
        <taxon>Streptophyta</taxon>
        <taxon>Embryophyta</taxon>
        <taxon>Tracheophyta</taxon>
        <taxon>Spermatophyta</taxon>
        <taxon>Magnoliopsida</taxon>
        <taxon>Liliopsida</taxon>
        <taxon>Dioscoreales</taxon>
        <taxon>Dioscoreaceae</taxon>
        <taxon>Dioscorea</taxon>
    </lineage>
</organism>
<name>A0AB40C0S4_DIOCR</name>
<dbReference type="SUPFAM" id="SSF143456">
    <property type="entry name" value="VC0467-like"/>
    <property type="match status" value="1"/>
</dbReference>
<evidence type="ECO:0000256" key="1">
    <source>
        <dbReference type="SAM" id="MobiDB-lite"/>
    </source>
</evidence>
<dbReference type="RefSeq" id="XP_039133345.1">
    <property type="nucleotide sequence ID" value="XM_039277411.1"/>
</dbReference>
<protein>
    <submittedName>
        <fullName evidence="3">Uncharacterized protein LOC120270413</fullName>
    </submittedName>
</protein>
<dbReference type="PANTHER" id="PTHR31984">
    <property type="entry name" value="TRANSPORTER, PUTATIVE (DUF179)-RELATED"/>
    <property type="match status" value="1"/>
</dbReference>
<accession>A0AB40C0S4</accession>
<proteinExistence type="predicted"/>
<dbReference type="InterPro" id="IPR003774">
    <property type="entry name" value="AlgH-like"/>
</dbReference>
<evidence type="ECO:0000313" key="2">
    <source>
        <dbReference type="Proteomes" id="UP001515500"/>
    </source>
</evidence>
<gene>
    <name evidence="3" type="primary">LOC120270413</name>
</gene>
<dbReference type="PANTHER" id="PTHR31984:SF11">
    <property type="entry name" value="TRANSPORTER, PUTATIVE (DUF179)-RELATED"/>
    <property type="match status" value="1"/>
</dbReference>
<dbReference type="Pfam" id="PF02622">
    <property type="entry name" value="DUF179"/>
    <property type="match status" value="1"/>
</dbReference>
<dbReference type="GeneID" id="120270413"/>
<feature type="compositionally biased region" description="Basic and acidic residues" evidence="1">
    <location>
        <begin position="106"/>
        <end position="115"/>
    </location>
</feature>
<dbReference type="GO" id="GO:0009532">
    <property type="term" value="C:plastid stroma"/>
    <property type="evidence" value="ECO:0007669"/>
    <property type="project" value="EnsemblPlants"/>
</dbReference>
<sequence>MEVWSLNLKGGVPVLGVGTRMEKGLAMRQSLGWRVSSADETLGFGGLLEVKYFPARRMASYSSGFRSFELRAANKKNNPENSSPSGNNDPSIPEGDGSEETNPANDKTESDDTTHRPQPSLSDWRDFRANLVIRGQVQVVDSDAPAKDVTTHEPTQQLGLKWAHPIPMPETGCVLVATEKLDGVRSFERSVVLLLRLGNRDPREGPFGVIINRPYNKKIRHMKQPNPDLATTFGDCSVHFGGPLDANMFLLTSRGNRSLQGFEQVVPGISFGARNNLDEAIALVKKGILSPQDFKFFSGYAGWQFDQLIDEIESEYWVVAACSSYVIGGTSTESPGLWEQILQLMGGQYLELSRKPKQDSS</sequence>
<reference evidence="3" key="1">
    <citation type="submission" date="2025-08" db="UniProtKB">
        <authorList>
            <consortium name="RefSeq"/>
        </authorList>
    </citation>
    <scope>IDENTIFICATION</scope>
</reference>